<evidence type="ECO:0000256" key="1">
    <source>
        <dbReference type="ARBA" id="ARBA00004127"/>
    </source>
</evidence>
<keyword evidence="4 9" id="KW-0812">Transmembrane</keyword>
<dbReference type="GO" id="GO:0031490">
    <property type="term" value="F:chromatin DNA binding"/>
    <property type="evidence" value="ECO:0007669"/>
    <property type="project" value="TreeGrafter"/>
</dbReference>
<evidence type="ECO:0000256" key="6">
    <source>
        <dbReference type="ARBA" id="ARBA00023136"/>
    </source>
</evidence>
<dbReference type="EMBL" id="JAWDGP010006875">
    <property type="protein sequence ID" value="KAK3733904.1"/>
    <property type="molecule type" value="Genomic_DNA"/>
</dbReference>
<feature type="compositionally biased region" description="Basic and acidic residues" evidence="8">
    <location>
        <begin position="172"/>
        <end position="186"/>
    </location>
</feature>
<evidence type="ECO:0000256" key="2">
    <source>
        <dbReference type="ARBA" id="ARBA00004540"/>
    </source>
</evidence>
<dbReference type="FunFam" id="3.30.70.330:FF:000176">
    <property type="entry name" value="Inner nuclear membrane protein Man1"/>
    <property type="match status" value="1"/>
</dbReference>
<dbReference type="InterPro" id="IPR012677">
    <property type="entry name" value="Nucleotide-bd_a/b_plait_sf"/>
</dbReference>
<dbReference type="AlphaFoldDB" id="A0AAE0Y667"/>
<protein>
    <recommendedName>
        <fullName evidence="10">LEM domain-containing protein</fullName>
    </recommendedName>
</protein>
<gene>
    <name evidence="11" type="ORF">RRG08_031843</name>
</gene>
<evidence type="ECO:0000256" key="7">
    <source>
        <dbReference type="ARBA" id="ARBA00023242"/>
    </source>
</evidence>
<feature type="transmembrane region" description="Helical" evidence="9">
    <location>
        <begin position="327"/>
        <end position="347"/>
    </location>
</feature>
<evidence type="ECO:0000256" key="8">
    <source>
        <dbReference type="SAM" id="MobiDB-lite"/>
    </source>
</evidence>
<evidence type="ECO:0000256" key="4">
    <source>
        <dbReference type="ARBA" id="ARBA00022692"/>
    </source>
</evidence>
<dbReference type="InterPro" id="IPR035979">
    <property type="entry name" value="RBD_domain_sf"/>
</dbReference>
<feature type="region of interest" description="Disordered" evidence="8">
    <location>
        <begin position="43"/>
        <end position="216"/>
    </location>
</feature>
<dbReference type="SUPFAM" id="SSF54928">
    <property type="entry name" value="RNA-binding domain, RBD"/>
    <property type="match status" value="1"/>
</dbReference>
<dbReference type="GO" id="GO:0005637">
    <property type="term" value="C:nuclear inner membrane"/>
    <property type="evidence" value="ECO:0007669"/>
    <property type="project" value="UniProtKB-SubCell"/>
</dbReference>
<dbReference type="InterPro" id="IPR041885">
    <property type="entry name" value="MAN1_winged_helix_dom"/>
</dbReference>
<keyword evidence="7" id="KW-0539">Nucleus</keyword>
<comment type="caution">
    <text evidence="11">The sequence shown here is derived from an EMBL/GenBank/DDBJ whole genome shotgun (WGS) entry which is preliminary data.</text>
</comment>
<dbReference type="InterPro" id="IPR052277">
    <property type="entry name" value="INM_ESCRT-Associated"/>
</dbReference>
<feature type="compositionally biased region" description="Basic and acidic residues" evidence="8">
    <location>
        <begin position="151"/>
        <end position="160"/>
    </location>
</feature>
<dbReference type="InterPro" id="IPR003887">
    <property type="entry name" value="LEM_dom"/>
</dbReference>
<dbReference type="InterPro" id="IPR034394">
    <property type="entry name" value="Man1_RRM"/>
</dbReference>
<dbReference type="PROSITE" id="PS50954">
    <property type="entry name" value="LEM"/>
    <property type="match status" value="1"/>
</dbReference>
<dbReference type="PANTHER" id="PTHR13428:SF12">
    <property type="entry name" value="INNER NUCLEAR MEMBRANE PROTEIN MAN1"/>
    <property type="match status" value="1"/>
</dbReference>
<proteinExistence type="predicted"/>
<dbReference type="FunFam" id="1.10.10.1180:FF:000002">
    <property type="entry name" value="LEM domain-containing protein 2"/>
    <property type="match status" value="1"/>
</dbReference>
<dbReference type="GO" id="GO:0006998">
    <property type="term" value="P:nuclear envelope organization"/>
    <property type="evidence" value="ECO:0007669"/>
    <property type="project" value="TreeGrafter"/>
</dbReference>
<feature type="domain" description="LEM" evidence="10">
    <location>
        <begin position="1"/>
        <end position="46"/>
    </location>
</feature>
<feature type="compositionally biased region" description="Polar residues" evidence="8">
    <location>
        <begin position="192"/>
        <end position="210"/>
    </location>
</feature>
<dbReference type="PANTHER" id="PTHR13428">
    <property type="entry name" value="INNER NUCLEAR MEMBRANE PROTEIN MAN1 LEM DOMAIN CONTAINING PROTEIN"/>
    <property type="match status" value="1"/>
</dbReference>
<reference evidence="11" key="1">
    <citation type="journal article" date="2023" name="G3 (Bethesda)">
        <title>A reference genome for the long-term kleptoplast-retaining sea slug Elysia crispata morphotype clarki.</title>
        <authorList>
            <person name="Eastman K.E."/>
            <person name="Pendleton A.L."/>
            <person name="Shaikh M.A."/>
            <person name="Suttiyut T."/>
            <person name="Ogas R."/>
            <person name="Tomko P."/>
            <person name="Gavelis G."/>
            <person name="Widhalm J.R."/>
            <person name="Wisecaver J.H."/>
        </authorList>
    </citation>
    <scope>NUCLEOTIDE SEQUENCE</scope>
    <source>
        <strain evidence="11">ECLA1</strain>
    </source>
</reference>
<dbReference type="CDD" id="cd12286">
    <property type="entry name" value="RRM_Man1"/>
    <property type="match status" value="1"/>
</dbReference>
<keyword evidence="12" id="KW-1185">Reference proteome</keyword>
<dbReference type="Gene3D" id="1.10.10.1180">
    <property type="entry name" value="MAN1, winged-helix domain"/>
    <property type="match status" value="1"/>
</dbReference>
<evidence type="ECO:0000256" key="5">
    <source>
        <dbReference type="ARBA" id="ARBA00022989"/>
    </source>
</evidence>
<evidence type="ECO:0000259" key="10">
    <source>
        <dbReference type="PROSITE" id="PS50954"/>
    </source>
</evidence>
<evidence type="ECO:0000256" key="9">
    <source>
        <dbReference type="SAM" id="Phobius"/>
    </source>
</evidence>
<evidence type="ECO:0000313" key="11">
    <source>
        <dbReference type="EMBL" id="KAK3733904.1"/>
    </source>
</evidence>
<sequence length="772" mass="87183">MAESGTLSDAELAGELGHYGEQIQLPIQRNKRPILVKKLNHLRARAKAQEISSQKGRSKLKPNPYSPPALGVKPRVGTRLSTNSDFTEEIEPSPSNSHSLRPSPARFSPQKPISEAPSRSNEDTDLRGVPYTRGRTSRAGGSPTLTPNHTNSKDRKREPQFPDSILRTLRRRTGELPPRRSRRSEIVEVAADSSNDFSNKQLDGSDSEINVPSPARSRLYPNLGRVTSFFSQSKDTENAFESSDSDLEEANISTYEVENKSVNTSFPLQSQIYPGTSYGSRDESRLNASGSSFGSFSSSPGTPTQRYRSRRASNRVQQYKSWYLESLPQLLVVVAALFFTGITVTYISTHKDYFLSWFSSSSNMGYGDHILMCRDGIPDESKGCYGKEEVDRALGYIKTMFKELSIRKGQVLCEATKPGEDVLGVALLESQIDSTAVAKTNADRLFRCCIEHILVNPHWNLRALRVDGSLATTVAEVAQLESSVADMTLWCRFCRSFSQVLYGLCLVAVVIACVFLGSLYLKHKLKQQEIEQREVFLMVEKIIDLVQEHHEQNKGDDSDEPPYLAVQHVRDQLLPPSKRRKLQPIWNKAVDFIAANESRIRLENRLIHGDEFEVWHWLPPSLHNGKIWQGQAFGENNDNSNQVIYSPTPCLKIRNMFDSNVESEDGWEESVTDAILEKCKHIGNILHVYVDVDSREGCVYLKCSDCETSGKVRRALHGWWFDGRLVTVKHLKTDHYHKRWPEARTADQPCKPSSDQMRSLSQPYYRSSLEMT</sequence>
<dbReference type="InterPro" id="IPR018996">
    <property type="entry name" value="Man1/Src1-like_C"/>
</dbReference>
<evidence type="ECO:0000256" key="3">
    <source>
        <dbReference type="ARBA" id="ARBA00022553"/>
    </source>
</evidence>
<dbReference type="Gene3D" id="3.30.70.330">
    <property type="match status" value="1"/>
</dbReference>
<name>A0AAE0Y667_9GAST</name>
<accession>A0AAE0Y667</accession>
<dbReference type="Proteomes" id="UP001283361">
    <property type="component" value="Unassembled WGS sequence"/>
</dbReference>
<organism evidence="11 12">
    <name type="scientific">Elysia crispata</name>
    <name type="common">lettuce slug</name>
    <dbReference type="NCBI Taxonomy" id="231223"/>
    <lineage>
        <taxon>Eukaryota</taxon>
        <taxon>Metazoa</taxon>
        <taxon>Spiralia</taxon>
        <taxon>Lophotrochozoa</taxon>
        <taxon>Mollusca</taxon>
        <taxon>Gastropoda</taxon>
        <taxon>Heterobranchia</taxon>
        <taxon>Euthyneura</taxon>
        <taxon>Panpulmonata</taxon>
        <taxon>Sacoglossa</taxon>
        <taxon>Placobranchoidea</taxon>
        <taxon>Plakobranchidae</taxon>
        <taxon>Elysia</taxon>
    </lineage>
</organism>
<keyword evidence="3" id="KW-0597">Phosphoprotein</keyword>
<evidence type="ECO:0000313" key="12">
    <source>
        <dbReference type="Proteomes" id="UP001283361"/>
    </source>
</evidence>
<keyword evidence="6 9" id="KW-0472">Membrane</keyword>
<feature type="transmembrane region" description="Helical" evidence="9">
    <location>
        <begin position="500"/>
        <end position="521"/>
    </location>
</feature>
<comment type="subcellular location">
    <subcellularLocation>
        <location evidence="1">Endomembrane system</location>
        <topology evidence="1">Multi-pass membrane protein</topology>
    </subcellularLocation>
    <subcellularLocation>
        <location evidence="2">Nucleus inner membrane</location>
    </subcellularLocation>
</comment>
<feature type="region of interest" description="Disordered" evidence="8">
    <location>
        <begin position="289"/>
        <end position="312"/>
    </location>
</feature>
<keyword evidence="5 9" id="KW-1133">Transmembrane helix</keyword>
<dbReference type="GO" id="GO:0030514">
    <property type="term" value="P:negative regulation of BMP signaling pathway"/>
    <property type="evidence" value="ECO:0007669"/>
    <property type="project" value="TreeGrafter"/>
</dbReference>
<feature type="compositionally biased region" description="Low complexity" evidence="8">
    <location>
        <begin position="289"/>
        <end position="299"/>
    </location>
</feature>
<dbReference type="Pfam" id="PF09402">
    <property type="entry name" value="MSC"/>
    <property type="match status" value="1"/>
</dbReference>